<dbReference type="Gene3D" id="3.20.20.190">
    <property type="entry name" value="Phosphatidylinositol (PI) phosphodiesterase"/>
    <property type="match status" value="1"/>
</dbReference>
<keyword evidence="1" id="KW-0472">Membrane</keyword>
<protein>
    <submittedName>
        <fullName evidence="3">Glycerophosphodiester phosphodiesterase</fullName>
    </submittedName>
</protein>
<gene>
    <name evidence="3" type="ORF">ACFQY0_14550</name>
</gene>
<dbReference type="Pfam" id="PF03009">
    <property type="entry name" value="GDPD"/>
    <property type="match status" value="1"/>
</dbReference>
<dbReference type="SUPFAM" id="SSF51695">
    <property type="entry name" value="PLC-like phosphodiesterases"/>
    <property type="match status" value="1"/>
</dbReference>
<evidence type="ECO:0000259" key="2">
    <source>
        <dbReference type="PROSITE" id="PS51704"/>
    </source>
</evidence>
<proteinExistence type="predicted"/>
<dbReference type="PROSITE" id="PS51704">
    <property type="entry name" value="GP_PDE"/>
    <property type="match status" value="1"/>
</dbReference>
<keyword evidence="4" id="KW-1185">Reference proteome</keyword>
<keyword evidence="1" id="KW-1133">Transmembrane helix</keyword>
<feature type="domain" description="GP-PDE" evidence="2">
    <location>
        <begin position="353"/>
        <end position="586"/>
    </location>
</feature>
<sequence>MAAAESRPDGLWKHYWATWRTMFAIQTVTLVLSLSIAIPIISLATSRALTSSEDARLSDIDLLDFLTGPSVPFIVAAIITPWIIVHIFGYSAQLYAAHASLHDADVSFFTALRKTTRACPSLIRLACRFFLKVFIVALPFLLVMAGVIMVQFRNEGLTYFLIHRPPDFLFAVALLLSVGVLMMIAILRITVTWVHALPLVLFRAENPATAYHISQKKSRPDRRKAFFSFALWAFGTPLLVILLNSVWLPLALWASEVLGHRLGLLALLLSLLILCAFVIATLVGFINLTLLAIQHVRIYRHAGLDHDDPPATPDPIVSSLVRWGIVVALAVIGIFTIGLSYRWLDRLRIADDARIIALRGASDDSPENTVTAIRRAIDLGAHDVAIDVQSLSNKVLVVFADSDFIRIANDPLKLRDATEEELAAIDIGSWMHPKYREERVPRLDTAIGLLDDHSGLMLLLPEIADQKERRAFFAKLIELLDWTGISPRTRLVCASLEHVPELHAIRPNLKVGFLSTTPLDRPIKVPVNFVIVPAETLSNELIKKLHRQDIEVIGTDTRDPVIMSAVLSRGADGLLVKVPRIGRKVLEERATLNPGERLLIEFVTRIREFLPSSKTPVSVSE</sequence>
<feature type="transmembrane region" description="Helical" evidence="1">
    <location>
        <begin position="65"/>
        <end position="85"/>
    </location>
</feature>
<dbReference type="EMBL" id="JBHTBS010000007">
    <property type="protein sequence ID" value="MFC7338411.1"/>
    <property type="molecule type" value="Genomic_DNA"/>
</dbReference>
<dbReference type="PANTHER" id="PTHR46211:SF14">
    <property type="entry name" value="GLYCEROPHOSPHODIESTER PHOSPHODIESTERASE"/>
    <property type="match status" value="1"/>
</dbReference>
<evidence type="ECO:0000313" key="4">
    <source>
        <dbReference type="Proteomes" id="UP001596472"/>
    </source>
</evidence>
<dbReference type="RefSeq" id="WP_379713707.1">
    <property type="nucleotide sequence ID" value="NZ_JBHTBS010000007.1"/>
</dbReference>
<dbReference type="InterPro" id="IPR017946">
    <property type="entry name" value="PLC-like_Pdiesterase_TIM-brl"/>
</dbReference>
<feature type="transmembrane region" description="Helical" evidence="1">
    <location>
        <begin position="168"/>
        <end position="187"/>
    </location>
</feature>
<feature type="transmembrane region" description="Helical" evidence="1">
    <location>
        <begin position="21"/>
        <end position="45"/>
    </location>
</feature>
<dbReference type="InterPro" id="IPR030395">
    <property type="entry name" value="GP_PDE_dom"/>
</dbReference>
<comment type="caution">
    <text evidence="3">The sequence shown here is derived from an EMBL/GenBank/DDBJ whole genome shotgun (WGS) entry which is preliminary data.</text>
</comment>
<reference evidence="4" key="1">
    <citation type="journal article" date="2019" name="Int. J. Syst. Evol. Microbiol.">
        <title>The Global Catalogue of Microorganisms (GCM) 10K type strain sequencing project: providing services to taxonomists for standard genome sequencing and annotation.</title>
        <authorList>
            <consortium name="The Broad Institute Genomics Platform"/>
            <consortium name="The Broad Institute Genome Sequencing Center for Infectious Disease"/>
            <person name="Wu L."/>
            <person name="Ma J."/>
        </authorList>
    </citation>
    <scope>NUCLEOTIDE SEQUENCE [LARGE SCALE GENOMIC DNA]</scope>
    <source>
        <strain evidence="4">CGMCC 4.1467</strain>
    </source>
</reference>
<keyword evidence="1" id="KW-0812">Transmembrane</keyword>
<feature type="transmembrane region" description="Helical" evidence="1">
    <location>
        <begin position="323"/>
        <end position="344"/>
    </location>
</feature>
<feature type="transmembrane region" description="Helical" evidence="1">
    <location>
        <begin position="262"/>
        <end position="293"/>
    </location>
</feature>
<dbReference type="Proteomes" id="UP001596472">
    <property type="component" value="Unassembled WGS sequence"/>
</dbReference>
<evidence type="ECO:0000256" key="1">
    <source>
        <dbReference type="SAM" id="Phobius"/>
    </source>
</evidence>
<dbReference type="PANTHER" id="PTHR46211">
    <property type="entry name" value="GLYCEROPHOSPHORYL DIESTER PHOSPHODIESTERASE"/>
    <property type="match status" value="1"/>
</dbReference>
<evidence type="ECO:0000313" key="3">
    <source>
        <dbReference type="EMBL" id="MFC7338411.1"/>
    </source>
</evidence>
<feature type="transmembrane region" description="Helical" evidence="1">
    <location>
        <begin position="225"/>
        <end position="250"/>
    </location>
</feature>
<accession>A0ABW2LAC0</accession>
<name>A0ABW2LAC0_9BACT</name>
<feature type="transmembrane region" description="Helical" evidence="1">
    <location>
        <begin position="129"/>
        <end position="148"/>
    </location>
</feature>
<organism evidence="3 4">
    <name type="scientific">Haloferula chungangensis</name>
    <dbReference type="NCBI Taxonomy" id="1048331"/>
    <lineage>
        <taxon>Bacteria</taxon>
        <taxon>Pseudomonadati</taxon>
        <taxon>Verrucomicrobiota</taxon>
        <taxon>Verrucomicrobiia</taxon>
        <taxon>Verrucomicrobiales</taxon>
        <taxon>Verrucomicrobiaceae</taxon>
        <taxon>Haloferula</taxon>
    </lineage>
</organism>